<dbReference type="InterPro" id="IPR002379">
    <property type="entry name" value="ATPase_proteolipid_c-like_dom"/>
</dbReference>
<evidence type="ECO:0000256" key="2">
    <source>
        <dbReference type="ARBA" id="ARBA00007296"/>
    </source>
</evidence>
<keyword evidence="4 11" id="KW-0812">Transmembrane</keyword>
<dbReference type="AlphaFoldDB" id="A0A6G1G911"/>
<dbReference type="SUPFAM" id="SSF81333">
    <property type="entry name" value="F1F0 ATP synthase subunit C"/>
    <property type="match status" value="2"/>
</dbReference>
<sequence length="161" mass="16534">MYSSDACPVYSPFFGAMGVAASICLTCLGASYGTAKAGVGVMHSGILRPDQVIKNSIPVILSGVLGIYGVIVSIMIINDLKAEHHIFKGFIQLGAGLSVGIAGLAAGFSLGIVGDAGARACVQQPRLYVGMVMILIFAEVLAIYGLIVALLLLSSARQVSC</sequence>
<evidence type="ECO:0000313" key="15">
    <source>
        <dbReference type="RefSeq" id="XP_033536188.1"/>
    </source>
</evidence>
<evidence type="ECO:0000256" key="11">
    <source>
        <dbReference type="RuleBase" id="RU363060"/>
    </source>
</evidence>
<evidence type="ECO:0000256" key="10">
    <source>
        <dbReference type="ARBA" id="ARBA00046480"/>
    </source>
</evidence>
<reference evidence="15" key="2">
    <citation type="submission" date="2020-04" db="EMBL/GenBank/DDBJ databases">
        <authorList>
            <consortium name="NCBI Genome Project"/>
        </authorList>
    </citation>
    <scope>NUCLEOTIDE SEQUENCE</scope>
    <source>
        <strain evidence="15">CBS 781.70</strain>
    </source>
</reference>
<comment type="subunit">
    <text evidence="10 11">V-ATPase is a heteromultimeric enzyme composed of a peripheral catalytic V1 complex (components A to H) attached to an integral membrane V0 proton pore complex (components: a, c, c', c'', d, e, f and VOA1). The decameric c-ring forms the proton-conducting pore, and is composed of eight proteolipid subunits c, one subunit c' and one subunit c''.</text>
</comment>
<dbReference type="EMBL" id="ML975153">
    <property type="protein sequence ID" value="KAF1814557.1"/>
    <property type="molecule type" value="Genomic_DNA"/>
</dbReference>
<keyword evidence="8 11" id="KW-0472">Membrane</keyword>
<dbReference type="CDD" id="cd18175">
    <property type="entry name" value="ATP-synt_Vo_c_ATP6C_rpt1"/>
    <property type="match status" value="1"/>
</dbReference>
<evidence type="ECO:0000256" key="8">
    <source>
        <dbReference type="ARBA" id="ARBA00023136"/>
    </source>
</evidence>
<feature type="domain" description="V-ATPase proteolipid subunit C-like" evidence="12">
    <location>
        <begin position="93"/>
        <end position="152"/>
    </location>
</feature>
<dbReference type="InterPro" id="IPR011555">
    <property type="entry name" value="ATPase_proteolipid_su_C_euk"/>
</dbReference>
<evidence type="ECO:0000313" key="14">
    <source>
        <dbReference type="Proteomes" id="UP000504638"/>
    </source>
</evidence>
<keyword evidence="5 11" id="KW-0375">Hydrogen ion transport</keyword>
<dbReference type="GO" id="GO:0033179">
    <property type="term" value="C:proton-transporting V-type ATPase, V0 domain"/>
    <property type="evidence" value="ECO:0007669"/>
    <property type="project" value="InterPro"/>
</dbReference>
<keyword evidence="14" id="KW-1185">Reference proteome</keyword>
<dbReference type="FunFam" id="1.20.120.610:FF:000001">
    <property type="entry name" value="V-type proton ATPase proteolipid subunit"/>
    <property type="match status" value="1"/>
</dbReference>
<accession>A0A6G1G911</accession>
<reference evidence="15" key="3">
    <citation type="submission" date="2025-04" db="UniProtKB">
        <authorList>
            <consortium name="RefSeq"/>
        </authorList>
    </citation>
    <scope>IDENTIFICATION</scope>
    <source>
        <strain evidence="15">CBS 781.70</strain>
    </source>
</reference>
<evidence type="ECO:0000256" key="9">
    <source>
        <dbReference type="ARBA" id="ARBA00045519"/>
    </source>
</evidence>
<keyword evidence="6 11" id="KW-1133">Transmembrane helix</keyword>
<dbReference type="InterPro" id="IPR035921">
    <property type="entry name" value="F/V-ATP_Csub_sf"/>
</dbReference>
<keyword evidence="3 11" id="KW-0813">Transport</keyword>
<feature type="transmembrane region" description="Helical" evidence="11">
    <location>
        <begin position="89"/>
        <end position="115"/>
    </location>
</feature>
<name>A0A6G1G911_9PEZI</name>
<comment type="similarity">
    <text evidence="2 11">Belongs to the V-ATPase proteolipid subunit family.</text>
</comment>
<feature type="transmembrane region" description="Helical" evidence="11">
    <location>
        <begin position="127"/>
        <end position="153"/>
    </location>
</feature>
<proteinExistence type="inferred from homology"/>
<reference evidence="13 15" key="1">
    <citation type="submission" date="2020-01" db="EMBL/GenBank/DDBJ databases">
        <authorList>
            <consortium name="DOE Joint Genome Institute"/>
            <person name="Haridas S."/>
            <person name="Albert R."/>
            <person name="Binder M."/>
            <person name="Bloem J."/>
            <person name="Labutti K."/>
            <person name="Salamov A."/>
            <person name="Andreopoulos B."/>
            <person name="Baker S.E."/>
            <person name="Barry K."/>
            <person name="Bills G."/>
            <person name="Bluhm B.H."/>
            <person name="Cannon C."/>
            <person name="Castanera R."/>
            <person name="Culley D.E."/>
            <person name="Daum C."/>
            <person name="Ezra D."/>
            <person name="Gonzalez J.B."/>
            <person name="Henrissat B."/>
            <person name="Kuo A."/>
            <person name="Liang C."/>
            <person name="Lipzen A."/>
            <person name="Lutzoni F."/>
            <person name="Magnuson J."/>
            <person name="Mondo S."/>
            <person name="Nolan M."/>
            <person name="Ohm R."/>
            <person name="Pangilinan J."/>
            <person name="Park H.-J."/>
            <person name="Ramirez L."/>
            <person name="Alfaro M."/>
            <person name="Sun H."/>
            <person name="Tritt A."/>
            <person name="Yoshinaga Y."/>
            <person name="Zwiers L.-H."/>
            <person name="Turgeon B.G."/>
            <person name="Goodwin S.B."/>
            <person name="Spatafora J.W."/>
            <person name="Crous P.W."/>
            <person name="Grigoriev I.V."/>
        </authorList>
    </citation>
    <scope>NUCLEOTIDE SEQUENCE</scope>
    <source>
        <strain evidence="13 15">CBS 781.70</strain>
    </source>
</reference>
<dbReference type="GO" id="GO:0005774">
    <property type="term" value="C:vacuolar membrane"/>
    <property type="evidence" value="ECO:0007669"/>
    <property type="project" value="UniProtKB-SubCell"/>
</dbReference>
<protein>
    <recommendedName>
        <fullName evidence="11">V-type proton ATPase proteolipid subunit</fullName>
    </recommendedName>
</protein>
<evidence type="ECO:0000259" key="12">
    <source>
        <dbReference type="Pfam" id="PF00137"/>
    </source>
</evidence>
<dbReference type="GeneID" id="54417576"/>
<dbReference type="Proteomes" id="UP000504638">
    <property type="component" value="Unplaced"/>
</dbReference>
<organism evidence="13">
    <name type="scientific">Eremomyces bilateralis CBS 781.70</name>
    <dbReference type="NCBI Taxonomy" id="1392243"/>
    <lineage>
        <taxon>Eukaryota</taxon>
        <taxon>Fungi</taxon>
        <taxon>Dikarya</taxon>
        <taxon>Ascomycota</taxon>
        <taxon>Pezizomycotina</taxon>
        <taxon>Dothideomycetes</taxon>
        <taxon>Dothideomycetes incertae sedis</taxon>
        <taxon>Eremomycetales</taxon>
        <taxon>Eremomycetaceae</taxon>
        <taxon>Eremomyces</taxon>
    </lineage>
</organism>
<dbReference type="RefSeq" id="XP_033536188.1">
    <property type="nucleotide sequence ID" value="XM_033677006.1"/>
</dbReference>
<evidence type="ECO:0000256" key="6">
    <source>
        <dbReference type="ARBA" id="ARBA00022989"/>
    </source>
</evidence>
<keyword evidence="11" id="KW-0926">Vacuole</keyword>
<dbReference type="OrthoDB" id="1744869at2759"/>
<feature type="transmembrane region" description="Helical" evidence="11">
    <location>
        <begin position="56"/>
        <end position="77"/>
    </location>
</feature>
<evidence type="ECO:0000256" key="5">
    <source>
        <dbReference type="ARBA" id="ARBA00022781"/>
    </source>
</evidence>
<comment type="function">
    <text evidence="11">Proton-conducting pore forming of the V0 complex of vacuolar(H+)-ATPase (V-ATPase), a multisubunit enzyme composed of a peripheral complex (V1) that hydrolyzes ATP and a membrane integral complex (V0) that translocates protons. V-ATPase is responsible for acidifying and maintaining the pH of intracellular compartments.</text>
</comment>
<dbReference type="Gene3D" id="1.20.120.610">
    <property type="entry name" value="lithium bound rotor ring of v- atpase"/>
    <property type="match status" value="1"/>
</dbReference>
<comment type="subcellular location">
    <subcellularLocation>
        <location evidence="1 11">Vacuole membrane</location>
        <topology evidence="1 11">Multi-pass membrane protein</topology>
    </subcellularLocation>
</comment>
<evidence type="ECO:0000256" key="1">
    <source>
        <dbReference type="ARBA" id="ARBA00004128"/>
    </source>
</evidence>
<evidence type="ECO:0000256" key="7">
    <source>
        <dbReference type="ARBA" id="ARBA00023065"/>
    </source>
</evidence>
<dbReference type="CDD" id="cd18176">
    <property type="entry name" value="ATP-synt_Vo_c_ATP6C_rpt2"/>
    <property type="match status" value="1"/>
</dbReference>
<dbReference type="NCBIfam" id="TIGR01100">
    <property type="entry name" value="V_ATP_synt_C"/>
    <property type="match status" value="1"/>
</dbReference>
<gene>
    <name evidence="13 15" type="ORF">P152DRAFT_413507</name>
</gene>
<dbReference type="Pfam" id="PF00137">
    <property type="entry name" value="ATP-synt_C"/>
    <property type="match status" value="2"/>
</dbReference>
<feature type="domain" description="V-ATPase proteolipid subunit C-like" evidence="12">
    <location>
        <begin position="17"/>
        <end position="76"/>
    </location>
</feature>
<dbReference type="GO" id="GO:0046961">
    <property type="term" value="F:proton-transporting ATPase activity, rotational mechanism"/>
    <property type="evidence" value="ECO:0007669"/>
    <property type="project" value="InterPro"/>
</dbReference>
<evidence type="ECO:0000256" key="4">
    <source>
        <dbReference type="ARBA" id="ARBA00022692"/>
    </source>
</evidence>
<dbReference type="PANTHER" id="PTHR10263">
    <property type="entry name" value="V-TYPE PROTON ATPASE PROTEOLIPID SUBUNIT"/>
    <property type="match status" value="1"/>
</dbReference>
<evidence type="ECO:0000313" key="13">
    <source>
        <dbReference type="EMBL" id="KAF1814557.1"/>
    </source>
</evidence>
<evidence type="ECO:0000256" key="3">
    <source>
        <dbReference type="ARBA" id="ARBA00022448"/>
    </source>
</evidence>
<comment type="function">
    <text evidence="9">Proton-conducting pore forming subunit of the V0 complex of vacuolar(H+)-ATPase (V-ATPase), a multisubunit enzyme composed of a peripheral complex (V1) that hydrolyzes ATP and a membrane integral complex (V0) that translocates protons. V-ATPase is responsible for acidifying and maintaining the pH of intracellular compartments.</text>
</comment>
<dbReference type="InterPro" id="IPR000245">
    <property type="entry name" value="ATPase_proteolipid_csu"/>
</dbReference>
<keyword evidence="7 11" id="KW-0406">Ion transport</keyword>
<dbReference type="PRINTS" id="PR00122">
    <property type="entry name" value="VACATPASE"/>
</dbReference>
<feature type="transmembrane region" description="Helical" evidence="11">
    <location>
        <begin position="12"/>
        <end position="35"/>
    </location>
</feature>